<keyword evidence="4 6" id="KW-1133">Transmembrane helix</keyword>
<gene>
    <name evidence="7" type="ORF">INT45_002971</name>
</gene>
<evidence type="ECO:0000256" key="6">
    <source>
        <dbReference type="RuleBase" id="RU362006"/>
    </source>
</evidence>
<evidence type="ECO:0000256" key="4">
    <source>
        <dbReference type="ARBA" id="ARBA00022989"/>
    </source>
</evidence>
<dbReference type="EMBL" id="JAEPRB010000043">
    <property type="protein sequence ID" value="KAG2224432.1"/>
    <property type="molecule type" value="Genomic_DNA"/>
</dbReference>
<comment type="caution">
    <text evidence="7">The sequence shown here is derived from an EMBL/GenBank/DDBJ whole genome shotgun (WGS) entry which is preliminary data.</text>
</comment>
<dbReference type="InterPro" id="IPR004345">
    <property type="entry name" value="TB2_DP1_HVA22"/>
</dbReference>
<keyword evidence="3 6" id="KW-0812">Transmembrane</keyword>
<comment type="similarity">
    <text evidence="2 6">Belongs to the DP1 family.</text>
</comment>
<evidence type="ECO:0000256" key="5">
    <source>
        <dbReference type="ARBA" id="ARBA00023136"/>
    </source>
</evidence>
<evidence type="ECO:0000313" key="7">
    <source>
        <dbReference type="EMBL" id="KAG2224432.1"/>
    </source>
</evidence>
<dbReference type="PANTHER" id="PTHR12300:SF161">
    <property type="entry name" value="RECEPTOR EXPRESSION-ENHANCING PROTEIN"/>
    <property type="match status" value="1"/>
</dbReference>
<keyword evidence="5 6" id="KW-0472">Membrane</keyword>
<evidence type="ECO:0000256" key="2">
    <source>
        <dbReference type="ARBA" id="ARBA00008573"/>
    </source>
</evidence>
<keyword evidence="8" id="KW-1185">Reference proteome</keyword>
<dbReference type="Pfam" id="PF03134">
    <property type="entry name" value="TB2_DP1_HVA22"/>
    <property type="match status" value="1"/>
</dbReference>
<sequence length="172" mass="19875">MDAAFAKAKNYETKLDRSLSQYKTLRDAETKTKVPKVYIALGIGSLVFFLIFFNVAGQLITDLIGWVYPAYESFKAIEATSTNSKKQWLTYWSVFGLLQSLEYFSDALVYWFPFYFVFKTIFVLWLSLPQFHGAEFLYTRILRPNLTFLQSKIEKVETKISNAAKEVAGKSH</sequence>
<organism evidence="7 8">
    <name type="scientific">Circinella minor</name>
    <dbReference type="NCBI Taxonomy" id="1195481"/>
    <lineage>
        <taxon>Eukaryota</taxon>
        <taxon>Fungi</taxon>
        <taxon>Fungi incertae sedis</taxon>
        <taxon>Mucoromycota</taxon>
        <taxon>Mucoromycotina</taxon>
        <taxon>Mucoromycetes</taxon>
        <taxon>Mucorales</taxon>
        <taxon>Lichtheimiaceae</taxon>
        <taxon>Circinella</taxon>
    </lineage>
</organism>
<accession>A0A8H7S7W6</accession>
<dbReference type="PANTHER" id="PTHR12300">
    <property type="entry name" value="HVA22-LIKE PROTEINS"/>
    <property type="match status" value="1"/>
</dbReference>
<name>A0A8H7S7W6_9FUNG</name>
<comment type="subcellular location">
    <subcellularLocation>
        <location evidence="1 6">Membrane</location>
        <topology evidence="1 6">Multi-pass membrane protein</topology>
    </subcellularLocation>
</comment>
<dbReference type="OrthoDB" id="10009287at2759"/>
<evidence type="ECO:0000256" key="3">
    <source>
        <dbReference type="ARBA" id="ARBA00022692"/>
    </source>
</evidence>
<evidence type="ECO:0000256" key="1">
    <source>
        <dbReference type="ARBA" id="ARBA00004141"/>
    </source>
</evidence>
<feature type="transmembrane region" description="Helical" evidence="6">
    <location>
        <begin position="108"/>
        <end position="128"/>
    </location>
</feature>
<evidence type="ECO:0000313" key="8">
    <source>
        <dbReference type="Proteomes" id="UP000646827"/>
    </source>
</evidence>
<proteinExistence type="inferred from homology"/>
<protein>
    <recommendedName>
        <fullName evidence="6">Protein YOP1</fullName>
    </recommendedName>
</protein>
<reference evidence="7 8" key="1">
    <citation type="submission" date="2020-12" db="EMBL/GenBank/DDBJ databases">
        <title>Metabolic potential, ecology and presence of endohyphal bacteria is reflected in genomic diversity of Mucoromycotina.</title>
        <authorList>
            <person name="Muszewska A."/>
            <person name="Okrasinska A."/>
            <person name="Steczkiewicz K."/>
            <person name="Drgas O."/>
            <person name="Orlowska M."/>
            <person name="Perlinska-Lenart U."/>
            <person name="Aleksandrzak-Piekarczyk T."/>
            <person name="Szatraj K."/>
            <person name="Zielenkiewicz U."/>
            <person name="Pilsyk S."/>
            <person name="Malc E."/>
            <person name="Mieczkowski P."/>
            <person name="Kruszewska J.S."/>
            <person name="Biernat P."/>
            <person name="Pawlowska J."/>
        </authorList>
    </citation>
    <scope>NUCLEOTIDE SEQUENCE [LARGE SCALE GENOMIC DNA]</scope>
    <source>
        <strain evidence="7 8">CBS 142.35</strain>
    </source>
</reference>
<feature type="transmembrane region" description="Helical" evidence="6">
    <location>
        <begin position="37"/>
        <end position="60"/>
    </location>
</feature>
<dbReference type="Proteomes" id="UP000646827">
    <property type="component" value="Unassembled WGS sequence"/>
</dbReference>
<dbReference type="GO" id="GO:0016020">
    <property type="term" value="C:membrane"/>
    <property type="evidence" value="ECO:0007669"/>
    <property type="project" value="UniProtKB-SubCell"/>
</dbReference>
<comment type="caution">
    <text evidence="6">Lacks conserved residue(s) required for the propagation of feature annotation.</text>
</comment>
<dbReference type="AlphaFoldDB" id="A0A8H7S7W6"/>